<dbReference type="OrthoDB" id="2997776at2759"/>
<name>A0A2V1DMK7_9PLEO</name>
<organism evidence="1 2">
    <name type="scientific">Periconia macrospinosa</name>
    <dbReference type="NCBI Taxonomy" id="97972"/>
    <lineage>
        <taxon>Eukaryota</taxon>
        <taxon>Fungi</taxon>
        <taxon>Dikarya</taxon>
        <taxon>Ascomycota</taxon>
        <taxon>Pezizomycotina</taxon>
        <taxon>Dothideomycetes</taxon>
        <taxon>Pleosporomycetidae</taxon>
        <taxon>Pleosporales</taxon>
        <taxon>Massarineae</taxon>
        <taxon>Periconiaceae</taxon>
        <taxon>Periconia</taxon>
    </lineage>
</organism>
<evidence type="ECO:0000313" key="2">
    <source>
        <dbReference type="Proteomes" id="UP000244855"/>
    </source>
</evidence>
<dbReference type="AlphaFoldDB" id="A0A2V1DMK7"/>
<keyword evidence="2" id="KW-1185">Reference proteome</keyword>
<dbReference type="EMBL" id="KZ805400">
    <property type="protein sequence ID" value="PVH99071.1"/>
    <property type="molecule type" value="Genomic_DNA"/>
</dbReference>
<sequence length="188" mass="21730">MDSVPSFILPPELWLQILEVDSLSPTHLADLWSNIRPVSRVYKAYVEQIFTKKYLPTLCLSLSLPRRDPNTGILLHELAVPDAEVTMQAVHVEGQFFITSTLPRTRRGMSMEDMTQRGLLTKKRLDTATSVWMWFGGAQNRGKGRQVKMPIDVEWDEQDKVWKAKVEWKKLSSSYWQARNGRSKLARQ</sequence>
<reference evidence="1 2" key="1">
    <citation type="journal article" date="2018" name="Sci. Rep.">
        <title>Comparative genomics provides insights into the lifestyle and reveals functional heterogeneity of dark septate endophytic fungi.</title>
        <authorList>
            <person name="Knapp D.G."/>
            <person name="Nemeth J.B."/>
            <person name="Barry K."/>
            <person name="Hainaut M."/>
            <person name="Henrissat B."/>
            <person name="Johnson J."/>
            <person name="Kuo A."/>
            <person name="Lim J.H.P."/>
            <person name="Lipzen A."/>
            <person name="Nolan M."/>
            <person name="Ohm R.A."/>
            <person name="Tamas L."/>
            <person name="Grigoriev I.V."/>
            <person name="Spatafora J.W."/>
            <person name="Nagy L.G."/>
            <person name="Kovacs G.M."/>
        </authorList>
    </citation>
    <scope>NUCLEOTIDE SEQUENCE [LARGE SCALE GENOMIC DNA]</scope>
    <source>
        <strain evidence="1 2">DSE2036</strain>
    </source>
</reference>
<protein>
    <submittedName>
        <fullName evidence="1">Uncharacterized protein</fullName>
    </submittedName>
</protein>
<dbReference type="Proteomes" id="UP000244855">
    <property type="component" value="Unassembled WGS sequence"/>
</dbReference>
<proteinExistence type="predicted"/>
<accession>A0A2V1DMK7</accession>
<gene>
    <name evidence="1" type="ORF">DM02DRAFT_615346</name>
</gene>
<evidence type="ECO:0000313" key="1">
    <source>
        <dbReference type="EMBL" id="PVH99071.1"/>
    </source>
</evidence>